<keyword evidence="1" id="KW-0472">Membrane</keyword>
<dbReference type="Proteomes" id="UP000886998">
    <property type="component" value="Unassembled WGS sequence"/>
</dbReference>
<evidence type="ECO:0000256" key="1">
    <source>
        <dbReference type="SAM" id="Phobius"/>
    </source>
</evidence>
<sequence>MDKRHVVNGVLLYTTIYVNCILCAVAAMTGRWIFLLLIVLTMGLTAYMMYMTTHNDDHLKSVGKWAEDNFTKLMAKVKAYYT</sequence>
<organism evidence="2 3">
    <name type="scientific">Trichonephila inaurata madagascariensis</name>
    <dbReference type="NCBI Taxonomy" id="2747483"/>
    <lineage>
        <taxon>Eukaryota</taxon>
        <taxon>Metazoa</taxon>
        <taxon>Ecdysozoa</taxon>
        <taxon>Arthropoda</taxon>
        <taxon>Chelicerata</taxon>
        <taxon>Arachnida</taxon>
        <taxon>Araneae</taxon>
        <taxon>Araneomorphae</taxon>
        <taxon>Entelegynae</taxon>
        <taxon>Araneoidea</taxon>
        <taxon>Nephilidae</taxon>
        <taxon>Trichonephila</taxon>
        <taxon>Trichonephila inaurata</taxon>
    </lineage>
</organism>
<gene>
    <name evidence="2" type="ORF">TNIN_118461</name>
</gene>
<proteinExistence type="predicted"/>
<protein>
    <submittedName>
        <fullName evidence="2">Uncharacterized protein</fullName>
    </submittedName>
</protein>
<evidence type="ECO:0000313" key="3">
    <source>
        <dbReference type="Proteomes" id="UP000886998"/>
    </source>
</evidence>
<comment type="caution">
    <text evidence="2">The sequence shown here is derived from an EMBL/GenBank/DDBJ whole genome shotgun (WGS) entry which is preliminary data.</text>
</comment>
<keyword evidence="1" id="KW-0812">Transmembrane</keyword>
<accession>A0A8X6IJ51</accession>
<feature type="transmembrane region" description="Helical" evidence="1">
    <location>
        <begin position="33"/>
        <end position="50"/>
    </location>
</feature>
<dbReference type="AlphaFoldDB" id="A0A8X6IJ51"/>
<feature type="transmembrane region" description="Helical" evidence="1">
    <location>
        <begin position="7"/>
        <end position="27"/>
    </location>
</feature>
<evidence type="ECO:0000313" key="2">
    <source>
        <dbReference type="EMBL" id="GFS47078.1"/>
    </source>
</evidence>
<keyword evidence="3" id="KW-1185">Reference proteome</keyword>
<keyword evidence="1" id="KW-1133">Transmembrane helix</keyword>
<reference evidence="2" key="1">
    <citation type="submission" date="2020-08" db="EMBL/GenBank/DDBJ databases">
        <title>Multicomponent nature underlies the extraordinary mechanical properties of spider dragline silk.</title>
        <authorList>
            <person name="Kono N."/>
            <person name="Nakamura H."/>
            <person name="Mori M."/>
            <person name="Yoshida Y."/>
            <person name="Ohtoshi R."/>
            <person name="Malay A.D."/>
            <person name="Moran D.A.P."/>
            <person name="Tomita M."/>
            <person name="Numata K."/>
            <person name="Arakawa K."/>
        </authorList>
    </citation>
    <scope>NUCLEOTIDE SEQUENCE</scope>
</reference>
<name>A0A8X6IJ51_9ARAC</name>
<dbReference type="EMBL" id="BMAV01026072">
    <property type="protein sequence ID" value="GFS47078.1"/>
    <property type="molecule type" value="Genomic_DNA"/>
</dbReference>